<protein>
    <recommendedName>
        <fullName evidence="1">Reverse transcriptase zinc-binding domain-containing protein</fullName>
    </recommendedName>
</protein>
<dbReference type="PANTHER" id="PTHR36617:SF15">
    <property type="entry name" value="REVERSE TRANSCRIPTASE ZINC-BINDING DOMAIN-CONTAINING PROTEIN"/>
    <property type="match status" value="1"/>
</dbReference>
<reference evidence="2 3" key="1">
    <citation type="journal article" date="2018" name="PLoS Genet.">
        <title>Population sequencing reveals clonal diversity and ancestral inbreeding in the grapevine cultivar Chardonnay.</title>
        <authorList>
            <person name="Roach M.J."/>
            <person name="Johnson D.L."/>
            <person name="Bohlmann J."/>
            <person name="van Vuuren H.J."/>
            <person name="Jones S.J."/>
            <person name="Pretorius I.S."/>
            <person name="Schmidt S.A."/>
            <person name="Borneman A.R."/>
        </authorList>
    </citation>
    <scope>NUCLEOTIDE SEQUENCE [LARGE SCALE GENOMIC DNA]</scope>
    <source>
        <strain evidence="3">cv. Chardonnay</strain>
        <tissue evidence="2">Leaf</tissue>
    </source>
</reference>
<dbReference type="Proteomes" id="UP000288805">
    <property type="component" value="Unassembled WGS sequence"/>
</dbReference>
<dbReference type="PANTHER" id="PTHR36617">
    <property type="entry name" value="PROTEIN, PUTATIVE-RELATED"/>
    <property type="match status" value="1"/>
</dbReference>
<sequence>MLSQGFPDLFSMAAQRNATVEDYWDQNLGQGGWNLRLLRDFNDWELGLVGNLLVVLRDYRVTLEEDSVFWKEGEGGLFEVKKAYSVLTNTAGADFPHSKIWVDKVPTKIVFFAWEATWGKVLTLDGLQRRGWQFPNRCFLCGCEEEMINHILIHCTVAKGLWDIILALCGVQWVFPKSVKEVLSSWKGSFVGRKGKKCGNPSHCTFFGQYGRRGTG</sequence>
<dbReference type="Pfam" id="PF13966">
    <property type="entry name" value="zf-RVT"/>
    <property type="match status" value="1"/>
</dbReference>
<accession>A0A438CUV1</accession>
<evidence type="ECO:0000259" key="1">
    <source>
        <dbReference type="Pfam" id="PF13966"/>
    </source>
</evidence>
<organism evidence="2 3">
    <name type="scientific">Vitis vinifera</name>
    <name type="common">Grape</name>
    <dbReference type="NCBI Taxonomy" id="29760"/>
    <lineage>
        <taxon>Eukaryota</taxon>
        <taxon>Viridiplantae</taxon>
        <taxon>Streptophyta</taxon>
        <taxon>Embryophyta</taxon>
        <taxon>Tracheophyta</taxon>
        <taxon>Spermatophyta</taxon>
        <taxon>Magnoliopsida</taxon>
        <taxon>eudicotyledons</taxon>
        <taxon>Gunneridae</taxon>
        <taxon>Pentapetalae</taxon>
        <taxon>rosids</taxon>
        <taxon>Vitales</taxon>
        <taxon>Vitaceae</taxon>
        <taxon>Viteae</taxon>
        <taxon>Vitis</taxon>
    </lineage>
</organism>
<evidence type="ECO:0000313" key="2">
    <source>
        <dbReference type="EMBL" id="RVW26983.1"/>
    </source>
</evidence>
<comment type="caution">
    <text evidence="2">The sequence shown here is derived from an EMBL/GenBank/DDBJ whole genome shotgun (WGS) entry which is preliminary data.</text>
</comment>
<dbReference type="EMBL" id="QGNW01001972">
    <property type="protein sequence ID" value="RVW26983.1"/>
    <property type="molecule type" value="Genomic_DNA"/>
</dbReference>
<feature type="domain" description="Reverse transcriptase zinc-binding" evidence="1">
    <location>
        <begin position="78"/>
        <end position="162"/>
    </location>
</feature>
<dbReference type="AlphaFoldDB" id="A0A438CUV1"/>
<name>A0A438CUV1_VITVI</name>
<proteinExistence type="predicted"/>
<gene>
    <name evidence="2" type="ORF">CK203_105626</name>
</gene>
<evidence type="ECO:0000313" key="3">
    <source>
        <dbReference type="Proteomes" id="UP000288805"/>
    </source>
</evidence>
<dbReference type="InterPro" id="IPR026960">
    <property type="entry name" value="RVT-Znf"/>
</dbReference>